<accession>B0PAT4</accession>
<dbReference type="eggNOG" id="ENOG5033AE1">
    <property type="taxonomic scope" value="Bacteria"/>
</dbReference>
<evidence type="ECO:0000259" key="1">
    <source>
        <dbReference type="Pfam" id="PF25223"/>
    </source>
</evidence>
<comment type="caution">
    <text evidence="2">The sequence shown here is derived from an EMBL/GenBank/DDBJ whole genome shotgun (WGS) entry which is preliminary data.</text>
</comment>
<reference evidence="2" key="2">
    <citation type="submission" date="2013-09" db="EMBL/GenBank/DDBJ databases">
        <title>Draft genome sequence of Anaerotruncus colihominis(DSM 17241).</title>
        <authorList>
            <person name="Sudarsanam P."/>
            <person name="Ley R."/>
            <person name="Guruge J."/>
            <person name="Turnbaugh P.J."/>
            <person name="Mahowald M."/>
            <person name="Liep D."/>
            <person name="Gordon J."/>
        </authorList>
    </citation>
    <scope>NUCLEOTIDE SEQUENCE</scope>
    <source>
        <strain evidence="2">DSM 17241</strain>
    </source>
</reference>
<gene>
    <name evidence="2" type="ORF">ANACOL_01884</name>
</gene>
<evidence type="ECO:0000313" key="2">
    <source>
        <dbReference type="EMBL" id="EDS11264.1"/>
    </source>
</evidence>
<organism evidence="2 3">
    <name type="scientific">Anaerotruncus colihominis DSM 17241</name>
    <dbReference type="NCBI Taxonomy" id="445972"/>
    <lineage>
        <taxon>Bacteria</taxon>
        <taxon>Bacillati</taxon>
        <taxon>Bacillota</taxon>
        <taxon>Clostridia</taxon>
        <taxon>Eubacteriales</taxon>
        <taxon>Oscillospiraceae</taxon>
        <taxon>Anaerotruncus</taxon>
    </lineage>
</organism>
<dbReference type="Pfam" id="PF25223">
    <property type="entry name" value="DUF7841"/>
    <property type="match status" value="1"/>
</dbReference>
<reference evidence="2" key="1">
    <citation type="submission" date="2007-11" db="EMBL/GenBank/DDBJ databases">
        <authorList>
            <person name="Fulton L."/>
            <person name="Clifton S."/>
            <person name="Fulton B."/>
            <person name="Xu J."/>
            <person name="Minx P."/>
            <person name="Pepin K.H."/>
            <person name="Johnson M."/>
            <person name="Thiruvilangam P."/>
            <person name="Bhonagiri V."/>
            <person name="Nash W.E."/>
            <person name="Mardis E.R."/>
            <person name="Wilson R.K."/>
        </authorList>
    </citation>
    <scope>NUCLEOTIDE SEQUENCE [LARGE SCALE GENOMIC DNA]</scope>
    <source>
        <strain evidence="2">DSM 17241</strain>
    </source>
</reference>
<feature type="domain" description="DUF7841" evidence="1">
    <location>
        <begin position="8"/>
        <end position="84"/>
    </location>
</feature>
<keyword evidence="3" id="KW-1185">Reference proteome</keyword>
<name>B0PAT4_9FIRM</name>
<sequence length="90" mass="10191">MSKPGKTGEKGGKWTYDEAKSILEKKGWNVNPVEFFAVLNMIYSDYGKTLANYNINNTDLYADLAKDWIMDDDVAAGAEKTACYYYDIVE</sequence>
<dbReference type="Proteomes" id="UP000003803">
    <property type="component" value="Unassembled WGS sequence"/>
</dbReference>
<dbReference type="HOGENOM" id="CLU_2434426_0_0_9"/>
<proteinExistence type="predicted"/>
<dbReference type="EMBL" id="ABGD02000014">
    <property type="protein sequence ID" value="EDS11264.1"/>
    <property type="molecule type" value="Genomic_DNA"/>
</dbReference>
<dbReference type="InterPro" id="IPR057163">
    <property type="entry name" value="DUF7841"/>
</dbReference>
<evidence type="ECO:0000313" key="3">
    <source>
        <dbReference type="Proteomes" id="UP000003803"/>
    </source>
</evidence>
<protein>
    <recommendedName>
        <fullName evidence="1">DUF7841 domain-containing protein</fullName>
    </recommendedName>
</protein>
<dbReference type="AlphaFoldDB" id="B0PAT4"/>